<evidence type="ECO:0000256" key="4">
    <source>
        <dbReference type="ARBA" id="ARBA00023139"/>
    </source>
</evidence>
<evidence type="ECO:0000313" key="6">
    <source>
        <dbReference type="EMBL" id="RXZ85244.1"/>
    </source>
</evidence>
<keyword evidence="3" id="KW-0472">Membrane</keyword>
<comment type="caution">
    <text evidence="7">The sequence shown here is derived from an EMBL/GenBank/DDBJ whole genome shotgun (WGS) entry which is preliminary data.</text>
</comment>
<dbReference type="PANTHER" id="PTHR43649">
    <property type="entry name" value="ARABINOSE-BINDING PROTEIN-RELATED"/>
    <property type="match status" value="1"/>
</dbReference>
<evidence type="ECO:0000256" key="3">
    <source>
        <dbReference type="ARBA" id="ARBA00023136"/>
    </source>
</evidence>
<dbReference type="EMBL" id="SDPM01000011">
    <property type="protein sequence ID" value="RXZ85244.1"/>
    <property type="molecule type" value="Genomic_DNA"/>
</dbReference>
<dbReference type="OrthoDB" id="2515046at2"/>
<evidence type="ECO:0000256" key="5">
    <source>
        <dbReference type="ARBA" id="ARBA00023288"/>
    </source>
</evidence>
<protein>
    <submittedName>
        <fullName evidence="7">Sugar ABC transporter substrate-binding protein</fullName>
    </submittedName>
</protein>
<evidence type="ECO:0000313" key="7">
    <source>
        <dbReference type="EMBL" id="RXZ85352.1"/>
    </source>
</evidence>
<keyword evidence="5" id="KW-0449">Lipoprotein</keyword>
<keyword evidence="8" id="KW-1185">Reference proteome</keyword>
<gene>
    <name evidence="7" type="ORF">ESP50_15575</name>
    <name evidence="6" type="ORF">ESP50_16170</name>
</gene>
<evidence type="ECO:0000256" key="2">
    <source>
        <dbReference type="ARBA" id="ARBA00022729"/>
    </source>
</evidence>
<dbReference type="Proteomes" id="UP000292686">
    <property type="component" value="Unassembled WGS sequence"/>
</dbReference>
<dbReference type="InterPro" id="IPR050490">
    <property type="entry name" value="Bact_solute-bd_prot1"/>
</dbReference>
<keyword evidence="2" id="KW-0732">Signal</keyword>
<dbReference type="EMBL" id="SDPM01000010">
    <property type="protein sequence ID" value="RXZ85352.1"/>
    <property type="molecule type" value="Genomic_DNA"/>
</dbReference>
<keyword evidence="4" id="KW-0564">Palmitate</keyword>
<evidence type="ECO:0000256" key="1">
    <source>
        <dbReference type="ARBA" id="ARBA00022475"/>
    </source>
</evidence>
<evidence type="ECO:0000313" key="8">
    <source>
        <dbReference type="Proteomes" id="UP000292686"/>
    </source>
</evidence>
<accession>A0A4Q2M6E1</accession>
<sequence>MNRFTTRELPAMSHSPSSSRRRLGVLGAAVAAVVLLSSCAASDGGDSASGEPVEITFQSWVPNIDRAVDAFNESHDDINVTLETITAGPDGGYAKMLSAVQAGNPADVAQLGYDSIPDFLVADALEDITEYTADSADLFTEWQWETGVFDGQVYSVPQASGPLGQFYRKDIFDSLGLSHPTTWDEYYEAAKVIRASDPNRYIAAFAFNQAPWMIGLAQQGGAEWFATEGDSWKVAIDDEETLKVANFWQKLIDEDLVKIVADMSSEWNADVQNGNIVSWISGSWAAGIVSGTAPDTAGNWAVGAMPQWSDGETASATWAGGSASVVLKGSKHPKEAAEFALWLNSDPESVSILTSIGAGWPAIRDLDSVASLQDDPEVFAFFGGQNIWDVFAESDAAVAATWQWPPLSSTLFADLTDNVKAAVENKTPIADAFVATQADMVAALEGRGISVAK</sequence>
<proteinExistence type="predicted"/>
<dbReference type="PANTHER" id="PTHR43649:SF33">
    <property type="entry name" value="POLYGALACTURONAN_RHAMNOGALACTURONAN-BINDING PROTEIN YTCQ"/>
    <property type="match status" value="1"/>
</dbReference>
<dbReference type="Gene3D" id="3.40.190.10">
    <property type="entry name" value="Periplasmic binding protein-like II"/>
    <property type="match status" value="3"/>
</dbReference>
<dbReference type="InterPro" id="IPR006059">
    <property type="entry name" value="SBP"/>
</dbReference>
<reference evidence="7 8" key="1">
    <citation type="submission" date="2019-01" db="EMBL/GenBank/DDBJ databases">
        <title>Agromyces.</title>
        <authorList>
            <person name="Li J."/>
        </authorList>
    </citation>
    <scope>NUCLEOTIDE SEQUENCE [LARGE SCALE GENOMIC DNA]</scope>
    <source>
        <strain evidence="7 8">DSM 23870</strain>
    </source>
</reference>
<keyword evidence="1" id="KW-1003">Cell membrane</keyword>
<dbReference type="SUPFAM" id="SSF53850">
    <property type="entry name" value="Periplasmic binding protein-like II"/>
    <property type="match status" value="1"/>
</dbReference>
<organism evidence="7 8">
    <name type="scientific">Agromyces atrinae</name>
    <dbReference type="NCBI Taxonomy" id="592376"/>
    <lineage>
        <taxon>Bacteria</taxon>
        <taxon>Bacillati</taxon>
        <taxon>Actinomycetota</taxon>
        <taxon>Actinomycetes</taxon>
        <taxon>Micrococcales</taxon>
        <taxon>Microbacteriaceae</taxon>
        <taxon>Agromyces</taxon>
    </lineage>
</organism>
<dbReference type="AlphaFoldDB" id="A0A4Q2M6E1"/>
<name>A0A4Q2M6E1_9MICO</name>
<dbReference type="Pfam" id="PF01547">
    <property type="entry name" value="SBP_bac_1"/>
    <property type="match status" value="1"/>
</dbReference>
<dbReference type="CDD" id="cd13585">
    <property type="entry name" value="PBP2_TMBP_like"/>
    <property type="match status" value="1"/>
</dbReference>